<geneLocation type="plasmid" evidence="2">
    <name>pamcp48-600</name>
</geneLocation>
<dbReference type="EMBL" id="CP018025">
    <property type="protein sequence ID" value="APD92120.1"/>
    <property type="molecule type" value="Genomic_DNA"/>
</dbReference>
<evidence type="ECO:0000313" key="2">
    <source>
        <dbReference type="Proteomes" id="UP000182101"/>
    </source>
</evidence>
<proteinExistence type="predicted"/>
<keyword evidence="1" id="KW-0614">Plasmid</keyword>
<protein>
    <submittedName>
        <fullName evidence="1">Uncharacterized protein</fullName>
    </submittedName>
</protein>
<gene>
    <name evidence="1" type="ORF">BM524_19560</name>
</gene>
<dbReference type="RefSeq" id="WP_071960730.1">
    <property type="nucleotide sequence ID" value="NZ_CP018025.1"/>
</dbReference>
<evidence type="ECO:0000313" key="1">
    <source>
        <dbReference type="EMBL" id="APD92120.1"/>
    </source>
</evidence>
<reference evidence="1 2" key="1">
    <citation type="submission" date="2016-11" db="EMBL/GenBank/DDBJ databases">
        <title>Networking in microbes: conjugative elements and plasmids in the genus Alteromonas.</title>
        <authorList>
            <person name="Lopez-Perez M."/>
            <person name="Ramon-Marco N."/>
            <person name="Rodriguez-Valera F."/>
        </authorList>
    </citation>
    <scope>NUCLEOTIDE SEQUENCE [LARGE SCALE GENOMIC DNA]</scope>
    <source>
        <strain evidence="1 2">CP48</strain>
        <plasmid evidence="2">pamcp48-600</plasmid>
    </source>
</reference>
<sequence length="367" mass="40465">MSFFAENKRFSFNITGEVTAQSPISVSRPDDNFVSATGTKDKPRLPRAGAKKDATLPFIPGSSFRGGLRRAARDVIRRLTGEQFDIATSYMLTQGVDITNTMNSQKSAGNIGLEEPLRTLNPLLSLFGAWSLPGHTGVSDLIPTTPGSVFTAGGGVRTNDFIRDPKQIQFLSPEDAEKLQQIILDDSATASEVGELKKEISDLKAKMRDSRDKEVKASIQEEINHIDAMIKVKKESKSGATETIQRPLEGYEAIVPGTVMQHRLPLTMVNAMEMALFLESLATYAKNPVIGGHKNHACGFFSATYAIRHWPEDEDVSREVASIRFNETGFFIEGEIADELQSIRKTFRTAVSDGKFNFKAFLFKHAV</sequence>
<accession>A0AAC9JGJ2</accession>
<organism evidence="1 2">
    <name type="scientific">Alteromonas mediterranea</name>
    <dbReference type="NCBI Taxonomy" id="314275"/>
    <lineage>
        <taxon>Bacteria</taxon>
        <taxon>Pseudomonadati</taxon>
        <taxon>Pseudomonadota</taxon>
        <taxon>Gammaproteobacteria</taxon>
        <taxon>Alteromonadales</taxon>
        <taxon>Alteromonadaceae</taxon>
        <taxon>Alteromonas/Salinimonas group</taxon>
        <taxon>Alteromonas</taxon>
    </lineage>
</organism>
<name>A0AAC9JGJ2_9ALTE</name>
<dbReference type="Proteomes" id="UP000182101">
    <property type="component" value="Plasmid pAMCP48-600"/>
</dbReference>
<dbReference type="AlphaFoldDB" id="A0AAC9JGJ2"/>